<protein>
    <submittedName>
        <fullName evidence="1">Uncharacterized protein</fullName>
    </submittedName>
</protein>
<evidence type="ECO:0000313" key="1">
    <source>
        <dbReference type="EMBL" id="XCN71156.1"/>
    </source>
</evidence>
<reference evidence="1" key="2">
    <citation type="submission" date="2024-06" db="EMBL/GenBank/DDBJ databases">
        <authorList>
            <person name="Plum-Jensen L.E."/>
            <person name="Schramm A."/>
            <person name="Marshall I.P.G."/>
        </authorList>
    </citation>
    <scope>NUCLEOTIDE SEQUENCE</scope>
    <source>
        <strain evidence="1">Rat1</strain>
    </source>
</reference>
<gene>
    <name evidence="1" type="ORF">Q3M24_12610</name>
</gene>
<organism evidence="1">
    <name type="scientific">Candidatus Electrothrix aestuarii</name>
    <dbReference type="NCBI Taxonomy" id="3062594"/>
    <lineage>
        <taxon>Bacteria</taxon>
        <taxon>Pseudomonadati</taxon>
        <taxon>Thermodesulfobacteriota</taxon>
        <taxon>Desulfobulbia</taxon>
        <taxon>Desulfobulbales</taxon>
        <taxon>Desulfobulbaceae</taxon>
        <taxon>Candidatus Electrothrix</taxon>
    </lineage>
</organism>
<name>A0AAU8LQG2_9BACT</name>
<sequence>MTHYFVAFTILLLENEKMLPDEQIPLAGMPIKNPGSRELLHDCRPHRKDG</sequence>
<dbReference type="KEGG" id="eaj:Q3M24_12610"/>
<accession>A0AAU8LQG2</accession>
<dbReference type="AlphaFoldDB" id="A0AAU8LQG2"/>
<proteinExistence type="predicted"/>
<dbReference type="EMBL" id="CP159373">
    <property type="protein sequence ID" value="XCN71156.1"/>
    <property type="molecule type" value="Genomic_DNA"/>
</dbReference>
<reference evidence="1" key="1">
    <citation type="journal article" date="2024" name="Syst. Appl. Microbiol.">
        <title>First single-strain enrichments of Electrothrix cable bacteria, description of E. aestuarii sp. nov. and E. rattekaaiensis sp. nov., and proposal of a cable bacteria taxonomy following the rules of the SeqCode.</title>
        <authorList>
            <person name="Plum-Jensen L.E."/>
            <person name="Schramm A."/>
            <person name="Marshall I.P.G."/>
        </authorList>
    </citation>
    <scope>NUCLEOTIDE SEQUENCE</scope>
    <source>
        <strain evidence="1">Rat1</strain>
    </source>
</reference>